<dbReference type="Gene3D" id="3.40.50.1820">
    <property type="entry name" value="alpha/beta hydrolase"/>
    <property type="match status" value="1"/>
</dbReference>
<keyword evidence="4" id="KW-1185">Reference proteome</keyword>
<dbReference type="InterPro" id="IPR029058">
    <property type="entry name" value="AB_hydrolase_fold"/>
</dbReference>
<comment type="caution">
    <text evidence="3">The sequence shown here is derived from an EMBL/GenBank/DDBJ whole genome shotgun (WGS) entry which is preliminary data.</text>
</comment>
<dbReference type="InterPro" id="IPR002018">
    <property type="entry name" value="CarbesteraseB"/>
</dbReference>
<dbReference type="Proteomes" id="UP001345691">
    <property type="component" value="Unassembled WGS sequence"/>
</dbReference>
<gene>
    <name evidence="3" type="ORF">LTR69_005264</name>
</gene>
<dbReference type="SUPFAM" id="SSF53474">
    <property type="entry name" value="alpha/beta-Hydrolases"/>
    <property type="match status" value="1"/>
</dbReference>
<sequence length="573" mass="64404">MASSIVTKVDLEVPSLGNVTGLCFDDQTCQYYGIPYATVPGRFRRSQPSPKPWPNNTWDGTQLGPMCPQPPRDFMYIPNPERPWVESPSTSSTNCLNINISVPTPPAVSARKSVHPVMVFVHGGAFVYGAGSAPIYDGRRLAEISRDLGIPTIVVTITYRVGVYGFLASKEIKEYNQEFDERGVGNYGLWDQIEALKWIQNHISAFGGDPARVTFFGQSAGGVSANVHMLRDERLFSSAIMQSGLLPCCGILSEEHYQVIYDKILTVLEISADLSPRQRLQRLLETDESKLTAALVPVGVIPVLTLSPCDDHYLIHQGMPSFSDYPNFKAPSWCKRLMIGDVGHETLIWNKSYRSLDAEQLVARVKSGIKDDTKAQKLMDLYQITPGMDRNKTFYKMQKLSTDGLFLAVHWAALRANPEMYAYRFDVPSPFDCDFKDQPHHSLDNVFIWGLLKDLLPPHQQRISEKMSEAWLRFANGQEPWDRFDKKGEFMIFGPKECGMRSVADDAARGYAIWEEIEREGMMDDFGRLADELCMRHSEMCDPTVIPKALETETFEALGISTGNQPGGLRLDF</sequence>
<evidence type="ECO:0000313" key="3">
    <source>
        <dbReference type="EMBL" id="KAK5060665.1"/>
    </source>
</evidence>
<dbReference type="InterPro" id="IPR050309">
    <property type="entry name" value="Type-B_Carboxylest/Lipase"/>
</dbReference>
<dbReference type="PANTHER" id="PTHR11559">
    <property type="entry name" value="CARBOXYLESTERASE"/>
    <property type="match status" value="1"/>
</dbReference>
<protein>
    <recommendedName>
        <fullName evidence="2">Carboxylesterase type B domain-containing protein</fullName>
    </recommendedName>
</protein>
<evidence type="ECO:0000259" key="2">
    <source>
        <dbReference type="Pfam" id="PF00135"/>
    </source>
</evidence>
<feature type="region of interest" description="Disordered" evidence="1">
    <location>
        <begin position="43"/>
        <end position="62"/>
    </location>
</feature>
<evidence type="ECO:0000313" key="4">
    <source>
        <dbReference type="Proteomes" id="UP001345691"/>
    </source>
</evidence>
<evidence type="ECO:0000256" key="1">
    <source>
        <dbReference type="SAM" id="MobiDB-lite"/>
    </source>
</evidence>
<dbReference type="EMBL" id="JAVRRF010000010">
    <property type="protein sequence ID" value="KAK5060665.1"/>
    <property type="molecule type" value="Genomic_DNA"/>
</dbReference>
<reference evidence="3 4" key="1">
    <citation type="submission" date="2023-08" db="EMBL/GenBank/DDBJ databases">
        <title>Black Yeasts Isolated from many extreme environments.</title>
        <authorList>
            <person name="Coleine C."/>
            <person name="Stajich J.E."/>
            <person name="Selbmann L."/>
        </authorList>
    </citation>
    <scope>NUCLEOTIDE SEQUENCE [LARGE SCALE GENOMIC DNA]</scope>
    <source>
        <strain evidence="3 4">CCFEE 6328</strain>
    </source>
</reference>
<proteinExistence type="predicted"/>
<dbReference type="Pfam" id="PF00135">
    <property type="entry name" value="COesterase"/>
    <property type="match status" value="1"/>
</dbReference>
<organism evidence="3 4">
    <name type="scientific">Exophiala sideris</name>
    <dbReference type="NCBI Taxonomy" id="1016849"/>
    <lineage>
        <taxon>Eukaryota</taxon>
        <taxon>Fungi</taxon>
        <taxon>Dikarya</taxon>
        <taxon>Ascomycota</taxon>
        <taxon>Pezizomycotina</taxon>
        <taxon>Eurotiomycetes</taxon>
        <taxon>Chaetothyriomycetidae</taxon>
        <taxon>Chaetothyriales</taxon>
        <taxon>Herpotrichiellaceae</taxon>
        <taxon>Exophiala</taxon>
    </lineage>
</organism>
<feature type="domain" description="Carboxylesterase type B" evidence="2">
    <location>
        <begin position="17"/>
        <end position="482"/>
    </location>
</feature>
<name>A0ABR0JBI0_9EURO</name>
<accession>A0ABR0JBI0</accession>